<dbReference type="InterPro" id="IPR010982">
    <property type="entry name" value="Lambda_DNA-bd_dom_sf"/>
</dbReference>
<reference evidence="3 4" key="1">
    <citation type="journal article" date="2015" name="Genome Announc.">
        <title>Expanding the biotechnology potential of lactobacilli through comparative genomics of 213 strains and associated genera.</title>
        <authorList>
            <person name="Sun Z."/>
            <person name="Harris H.M."/>
            <person name="McCann A."/>
            <person name="Guo C."/>
            <person name="Argimon S."/>
            <person name="Zhang W."/>
            <person name="Yang X."/>
            <person name="Jeffery I.B."/>
            <person name="Cooney J.C."/>
            <person name="Kagawa T.F."/>
            <person name="Liu W."/>
            <person name="Song Y."/>
            <person name="Salvetti E."/>
            <person name="Wrobel A."/>
            <person name="Rasinkangas P."/>
            <person name="Parkhill J."/>
            <person name="Rea M.C."/>
            <person name="O'Sullivan O."/>
            <person name="Ritari J."/>
            <person name="Douillard F.P."/>
            <person name="Paul Ross R."/>
            <person name="Yang R."/>
            <person name="Briner A.E."/>
            <person name="Felis G.E."/>
            <person name="de Vos W.M."/>
            <person name="Barrangou R."/>
            <person name="Klaenhammer T.R."/>
            <person name="Caufield P.W."/>
            <person name="Cui Y."/>
            <person name="Zhang H."/>
            <person name="O'Toole P.W."/>
        </authorList>
    </citation>
    <scope>NUCLEOTIDE SEQUENCE [LARGE SCALE GENOMIC DNA]</scope>
    <source>
        <strain evidence="3 4">DSM 5661</strain>
    </source>
</reference>
<dbReference type="RefSeq" id="WP_025080550.1">
    <property type="nucleotide sequence ID" value="NZ_AZGI01000092.1"/>
</dbReference>
<dbReference type="SUPFAM" id="SSF47413">
    <property type="entry name" value="lambda repressor-like DNA-binding domains"/>
    <property type="match status" value="1"/>
</dbReference>
<accession>A0A0R1YDJ1</accession>
<dbReference type="OrthoDB" id="1859224at2"/>
<protein>
    <recommendedName>
        <fullName evidence="2">HTH cro/C1-type domain-containing protein</fullName>
    </recommendedName>
</protein>
<evidence type="ECO:0000313" key="3">
    <source>
        <dbReference type="EMBL" id="KRM37027.1"/>
    </source>
</evidence>
<dbReference type="GO" id="GO:0003677">
    <property type="term" value="F:DNA binding"/>
    <property type="evidence" value="ECO:0007669"/>
    <property type="project" value="UniProtKB-KW"/>
</dbReference>
<dbReference type="PANTHER" id="PTHR46558">
    <property type="entry name" value="TRACRIPTIONAL REGULATORY PROTEIN-RELATED-RELATED"/>
    <property type="match status" value="1"/>
</dbReference>
<evidence type="ECO:0000313" key="4">
    <source>
        <dbReference type="Proteomes" id="UP000051223"/>
    </source>
</evidence>
<dbReference type="SMART" id="SM00530">
    <property type="entry name" value="HTH_XRE"/>
    <property type="match status" value="1"/>
</dbReference>
<sequence>MNKILIKLRIDRGLSQEEAAKEIGISQSMLSSLEKGHRSGSDSTKIKIAKFYKQSVESIFFAGKITNCDNKTPA</sequence>
<dbReference type="PROSITE" id="PS50943">
    <property type="entry name" value="HTH_CROC1"/>
    <property type="match status" value="1"/>
</dbReference>
<keyword evidence="1" id="KW-0238">DNA-binding</keyword>
<dbReference type="PATRIC" id="fig|1423754.3.peg.498"/>
<dbReference type="eggNOG" id="ENOG5031HJA">
    <property type="taxonomic scope" value="Bacteria"/>
</dbReference>
<dbReference type="Proteomes" id="UP000051223">
    <property type="component" value="Unassembled WGS sequence"/>
</dbReference>
<proteinExistence type="predicted"/>
<dbReference type="CDD" id="cd00093">
    <property type="entry name" value="HTH_XRE"/>
    <property type="match status" value="1"/>
</dbReference>
<dbReference type="Pfam" id="PF01381">
    <property type="entry name" value="HTH_3"/>
    <property type="match status" value="1"/>
</dbReference>
<organism evidence="3 4">
    <name type="scientific">Lactobacillus hamsteri DSM 5661 = JCM 6256</name>
    <dbReference type="NCBI Taxonomy" id="1423754"/>
    <lineage>
        <taxon>Bacteria</taxon>
        <taxon>Bacillati</taxon>
        <taxon>Bacillota</taxon>
        <taxon>Bacilli</taxon>
        <taxon>Lactobacillales</taxon>
        <taxon>Lactobacillaceae</taxon>
        <taxon>Lactobacillus</taxon>
    </lineage>
</organism>
<gene>
    <name evidence="3" type="ORF">FC39_GL000479</name>
</gene>
<dbReference type="Gene3D" id="1.10.260.40">
    <property type="entry name" value="lambda repressor-like DNA-binding domains"/>
    <property type="match status" value="1"/>
</dbReference>
<dbReference type="EMBL" id="AZGI01000092">
    <property type="protein sequence ID" value="KRM37027.1"/>
    <property type="molecule type" value="Genomic_DNA"/>
</dbReference>
<dbReference type="AlphaFoldDB" id="A0A0R1YDJ1"/>
<dbReference type="PANTHER" id="PTHR46558:SF4">
    <property type="entry name" value="DNA-BIDING PHAGE PROTEIN"/>
    <property type="match status" value="1"/>
</dbReference>
<name>A0A0R1YDJ1_9LACO</name>
<dbReference type="STRING" id="1423754.FC39_GL000479"/>
<keyword evidence="4" id="KW-1185">Reference proteome</keyword>
<evidence type="ECO:0000259" key="2">
    <source>
        <dbReference type="PROSITE" id="PS50943"/>
    </source>
</evidence>
<dbReference type="InterPro" id="IPR001387">
    <property type="entry name" value="Cro/C1-type_HTH"/>
</dbReference>
<feature type="domain" description="HTH cro/C1-type" evidence="2">
    <location>
        <begin position="5"/>
        <end position="59"/>
    </location>
</feature>
<evidence type="ECO:0000256" key="1">
    <source>
        <dbReference type="ARBA" id="ARBA00023125"/>
    </source>
</evidence>
<comment type="caution">
    <text evidence="3">The sequence shown here is derived from an EMBL/GenBank/DDBJ whole genome shotgun (WGS) entry which is preliminary data.</text>
</comment>